<evidence type="ECO:0000313" key="2">
    <source>
        <dbReference type="Proteomes" id="UP000288623"/>
    </source>
</evidence>
<organism evidence="1 2">
    <name type="scientific">Candidatus Kurthia intestinigallinarum</name>
    <dbReference type="NCBI Taxonomy" id="1562256"/>
    <lineage>
        <taxon>Bacteria</taxon>
        <taxon>Bacillati</taxon>
        <taxon>Bacillota</taxon>
        <taxon>Bacilli</taxon>
        <taxon>Bacillales</taxon>
        <taxon>Caryophanaceae</taxon>
        <taxon>Kurthia</taxon>
    </lineage>
</organism>
<accession>A0A433RVG8</accession>
<evidence type="ECO:0008006" key="3">
    <source>
        <dbReference type="Google" id="ProtNLM"/>
    </source>
</evidence>
<evidence type="ECO:0000313" key="1">
    <source>
        <dbReference type="EMBL" id="RUS57270.1"/>
    </source>
</evidence>
<dbReference type="OrthoDB" id="2456607at2"/>
<dbReference type="RefSeq" id="WP_126990170.1">
    <property type="nucleotide sequence ID" value="NZ_JTFC01000026.1"/>
</dbReference>
<name>A0A433RVG8_9BACL</name>
<gene>
    <name evidence="1" type="ORF">QI30_06725</name>
</gene>
<sequence>MNEFKQFLVDSVAQDYSQAFDSLSSEEKQQVTMKLAEIYTILNEPQKAQRMAAVIPTAEARQIEAQALFAQQKKDAAITRYLESFQMEPTAAAYLQLAALYEQAGQREDSAYYTMMAHKLNAYKSLAALHDMAVQEAVFEQARQMIDHPGSFDGWLESVMRLNDDELAQSDNVLLIEEPKRTTVKPKIVVAAATEPVIAQKEERPLVETPLLAPEQAIQPPVMPPQQQASPYVDPHAFIAAQQAQLEETKETTDNDDLNDFESMYFGEMYED</sequence>
<proteinExistence type="predicted"/>
<protein>
    <recommendedName>
        <fullName evidence="3">Tetratricopeptide repeat protein</fullName>
    </recommendedName>
</protein>
<dbReference type="Proteomes" id="UP000288623">
    <property type="component" value="Unassembled WGS sequence"/>
</dbReference>
<dbReference type="EMBL" id="JTFC01000026">
    <property type="protein sequence ID" value="RUS57270.1"/>
    <property type="molecule type" value="Genomic_DNA"/>
</dbReference>
<reference evidence="1 2" key="1">
    <citation type="submission" date="2014-11" db="EMBL/GenBank/DDBJ databases">
        <title>Genome sequence and analysis of novel Kurthia sp.</title>
        <authorList>
            <person name="Lawson J.N."/>
            <person name="Gonzalez J.E."/>
            <person name="Rinauldi L."/>
            <person name="Xuan Z."/>
            <person name="Firman A."/>
            <person name="Shaddox L."/>
            <person name="Trudeau A."/>
            <person name="Shah S."/>
            <person name="Reiman D."/>
        </authorList>
    </citation>
    <scope>NUCLEOTIDE SEQUENCE [LARGE SCALE GENOMIC DNA]</scope>
    <source>
        <strain evidence="1 2">3B1D</strain>
    </source>
</reference>
<keyword evidence="2" id="KW-1185">Reference proteome</keyword>
<comment type="caution">
    <text evidence="1">The sequence shown here is derived from an EMBL/GenBank/DDBJ whole genome shotgun (WGS) entry which is preliminary data.</text>
</comment>
<dbReference type="AlphaFoldDB" id="A0A433RVG8"/>